<reference evidence="12 13" key="1">
    <citation type="journal article" date="2018" name="Nat. Ecol. Evol.">
        <title>Genomic signatures of mitonuclear coevolution across populations of Tigriopus californicus.</title>
        <authorList>
            <person name="Barreto F.S."/>
            <person name="Watson E.T."/>
            <person name="Lima T.G."/>
            <person name="Willett C.S."/>
            <person name="Edmands S."/>
            <person name="Li W."/>
            <person name="Burton R.S."/>
        </authorList>
    </citation>
    <scope>NUCLEOTIDE SEQUENCE [LARGE SCALE GENOMIC DNA]</scope>
    <source>
        <strain evidence="12 13">San Diego</strain>
    </source>
</reference>
<feature type="domain" description="Kazal-like" evidence="11">
    <location>
        <begin position="518"/>
        <end position="569"/>
    </location>
</feature>
<dbReference type="InterPro" id="IPR004156">
    <property type="entry name" value="OATP"/>
</dbReference>
<evidence type="ECO:0000313" key="12">
    <source>
        <dbReference type="EMBL" id="TRY75784.1"/>
    </source>
</evidence>
<feature type="compositionally biased region" description="Polar residues" evidence="9">
    <location>
        <begin position="24"/>
        <end position="41"/>
    </location>
</feature>
<accession>A0A553PDM7</accession>
<evidence type="ECO:0000259" key="10">
    <source>
        <dbReference type="PROSITE" id="PS50850"/>
    </source>
</evidence>
<dbReference type="Gene3D" id="1.20.1250.20">
    <property type="entry name" value="MFS general substrate transporter like domains"/>
    <property type="match status" value="1"/>
</dbReference>
<feature type="transmembrane region" description="Helical" evidence="8">
    <location>
        <begin position="476"/>
        <end position="496"/>
    </location>
</feature>
<comment type="caution">
    <text evidence="12">The sequence shown here is derived from an EMBL/GenBank/DDBJ whole genome shotgun (WGS) entry which is preliminary data.</text>
</comment>
<evidence type="ECO:0000256" key="9">
    <source>
        <dbReference type="SAM" id="MobiDB-lite"/>
    </source>
</evidence>
<evidence type="ECO:0000259" key="11">
    <source>
        <dbReference type="PROSITE" id="PS51465"/>
    </source>
</evidence>
<dbReference type="PANTHER" id="PTHR11388:SF100">
    <property type="entry name" value="SOLUTE CARRIER ORGANIC ANION TRANSPORTER FAMILY MEMBER 4A1"/>
    <property type="match status" value="1"/>
</dbReference>
<feature type="transmembrane region" description="Helical" evidence="8">
    <location>
        <begin position="639"/>
        <end position="661"/>
    </location>
</feature>
<dbReference type="SUPFAM" id="SSF103473">
    <property type="entry name" value="MFS general substrate transporter"/>
    <property type="match status" value="1"/>
</dbReference>
<keyword evidence="8" id="KW-0406">Ion transport</keyword>
<feature type="transmembrane region" description="Helical" evidence="8">
    <location>
        <begin position="592"/>
        <end position="618"/>
    </location>
</feature>
<feature type="transmembrane region" description="Helical" evidence="8">
    <location>
        <begin position="104"/>
        <end position="128"/>
    </location>
</feature>
<proteinExistence type="inferred from homology"/>
<dbReference type="GO" id="GO:0015347">
    <property type="term" value="F:sodium-independent organic anion transmembrane transporter activity"/>
    <property type="evidence" value="ECO:0007669"/>
    <property type="project" value="TreeGrafter"/>
</dbReference>
<evidence type="ECO:0000256" key="1">
    <source>
        <dbReference type="ARBA" id="ARBA00004651"/>
    </source>
</evidence>
<feature type="transmembrane region" description="Helical" evidence="8">
    <location>
        <begin position="440"/>
        <end position="464"/>
    </location>
</feature>
<dbReference type="EMBL" id="VCGU01000005">
    <property type="protein sequence ID" value="TRY75784.1"/>
    <property type="molecule type" value="Genomic_DNA"/>
</dbReference>
<dbReference type="Pfam" id="PF03137">
    <property type="entry name" value="OATP"/>
    <property type="match status" value="1"/>
</dbReference>
<keyword evidence="6 8" id="KW-0472">Membrane</keyword>
<feature type="transmembrane region" description="Helical" evidence="8">
    <location>
        <begin position="406"/>
        <end position="428"/>
    </location>
</feature>
<evidence type="ECO:0000256" key="6">
    <source>
        <dbReference type="ARBA" id="ARBA00023136"/>
    </source>
</evidence>
<keyword evidence="13" id="KW-1185">Reference proteome</keyword>
<dbReference type="Proteomes" id="UP000318571">
    <property type="component" value="Chromosome 2"/>
</dbReference>
<sequence>MTGSVQSSKDKFSRYDVANVGTSHASQVKELTQDSSKTAQGAPQGPKATPRSRQAYLNGGFDGDMSIEKRSGSYSMAPKGKEPGHCELFGLPLPCLNRFLTAKWLLACLCCSAVVQGMIFTNVVISSIERRFGLQSTQSGIIAGSYDFGSLLAVIPVTYFGGRPGASKPHYIACGMVVMGTGSLLFASPHFVTGRYLNIVDDMVGNTLTNVSRKDNPMGLCVLGPKNQTCSEHEKRSAQDLSDYQYVFIWAQILHGVGAAALVTLGTTLLDESVTKKSAPMYIGIFEASFVLGPALGYVVGGRLLNIFTEFYLLQDYLEPGEKPGDYLSLDSPKWIGAWWLGFLIILVLSYACALLLFLFPAVIPQPKEENENEKGVGHVIKNDDYYALLKDLPHALYKLVSNPTYMCISLGAVMDGFLLTALAAFLPKYFESQFNLSPGYAAMLVGVIVVPAGAGGTIMGGYLGKHYHLTRSGSIKMYIICQALVIPLYLGFLLYCPNGDFAGVTTSQVGNFTYPDVSFRSECNLECENCDISNYDPVCSLGDDVTFYNPCFAGCSSAFNGSVFTECSCASPLSELRVATKGQCESGKCSYIYFSLFLFLQLLFTFAATMPGLVASLRSVELAERSLSLGLQTIMIRGLGTVPGPIIFGYIMDSTCILWHQNECNGDKGFCIVYDNFSMSLYVMVIVITWRLIGALFFGGALYHSRRSHVKEEEDEDGL</sequence>
<evidence type="ECO:0000256" key="3">
    <source>
        <dbReference type="ARBA" id="ARBA00022475"/>
    </source>
</evidence>
<dbReference type="InterPro" id="IPR036259">
    <property type="entry name" value="MFS_trans_sf"/>
</dbReference>
<dbReference type="OMA" id="ITEWMIL"/>
<dbReference type="PANTHER" id="PTHR11388">
    <property type="entry name" value="ORGANIC ANION TRANSPORTER"/>
    <property type="match status" value="1"/>
</dbReference>
<keyword evidence="5 8" id="KW-1133">Transmembrane helix</keyword>
<feature type="transmembrane region" description="Helical" evidence="8">
    <location>
        <begin position="171"/>
        <end position="192"/>
    </location>
</feature>
<feature type="transmembrane region" description="Helical" evidence="8">
    <location>
        <begin position="681"/>
        <end position="704"/>
    </location>
</feature>
<feature type="transmembrane region" description="Helical" evidence="8">
    <location>
        <begin position="282"/>
        <end position="301"/>
    </location>
</feature>
<evidence type="ECO:0000313" key="13">
    <source>
        <dbReference type="Proteomes" id="UP000318571"/>
    </source>
</evidence>
<dbReference type="GO" id="GO:0043252">
    <property type="term" value="P:sodium-independent organic anion transport"/>
    <property type="evidence" value="ECO:0007669"/>
    <property type="project" value="TreeGrafter"/>
</dbReference>
<protein>
    <recommendedName>
        <fullName evidence="8">Solute carrier organic anion transporter family member</fullName>
    </recommendedName>
</protein>
<dbReference type="OrthoDB" id="5062115at2759"/>
<keyword evidence="3" id="KW-1003">Cell membrane</keyword>
<feature type="region of interest" description="Disordered" evidence="9">
    <location>
        <begin position="24"/>
        <end position="55"/>
    </location>
</feature>
<evidence type="ECO:0000256" key="4">
    <source>
        <dbReference type="ARBA" id="ARBA00022692"/>
    </source>
</evidence>
<feature type="transmembrane region" description="Helical" evidence="8">
    <location>
        <begin position="140"/>
        <end position="159"/>
    </location>
</feature>
<evidence type="ECO:0000256" key="5">
    <source>
        <dbReference type="ARBA" id="ARBA00022989"/>
    </source>
</evidence>
<evidence type="ECO:0000256" key="7">
    <source>
        <dbReference type="ARBA" id="ARBA00023157"/>
    </source>
</evidence>
<dbReference type="PROSITE" id="PS51465">
    <property type="entry name" value="KAZAL_2"/>
    <property type="match status" value="1"/>
</dbReference>
<dbReference type="NCBIfam" id="TIGR00805">
    <property type="entry name" value="oat"/>
    <property type="match status" value="1"/>
</dbReference>
<dbReference type="AlphaFoldDB" id="A0A553PDM7"/>
<feature type="transmembrane region" description="Helical" evidence="8">
    <location>
        <begin position="338"/>
        <end position="360"/>
    </location>
</feature>
<dbReference type="GO" id="GO:0016323">
    <property type="term" value="C:basolateral plasma membrane"/>
    <property type="evidence" value="ECO:0007669"/>
    <property type="project" value="TreeGrafter"/>
</dbReference>
<dbReference type="PROSITE" id="PS50850">
    <property type="entry name" value="MFS"/>
    <property type="match status" value="1"/>
</dbReference>
<evidence type="ECO:0000256" key="8">
    <source>
        <dbReference type="RuleBase" id="RU362056"/>
    </source>
</evidence>
<comment type="subcellular location">
    <subcellularLocation>
        <location evidence="1 8">Cell membrane</location>
        <topology evidence="1 8">Multi-pass membrane protein</topology>
    </subcellularLocation>
</comment>
<keyword evidence="7" id="KW-1015">Disulfide bond</keyword>
<keyword evidence="4 8" id="KW-0812">Transmembrane</keyword>
<feature type="transmembrane region" description="Helical" evidence="8">
    <location>
        <begin position="247"/>
        <end position="270"/>
    </location>
</feature>
<comment type="similarity">
    <text evidence="2 8">Belongs to the organo anion transporter (TC 2.A.60) family.</text>
</comment>
<dbReference type="InterPro" id="IPR002350">
    <property type="entry name" value="Kazal_dom"/>
</dbReference>
<dbReference type="GO" id="GO:0006811">
    <property type="term" value="P:monoatomic ion transport"/>
    <property type="evidence" value="ECO:0007669"/>
    <property type="project" value="UniProtKB-KW"/>
</dbReference>
<feature type="domain" description="Major facilitator superfamily (MFS) profile" evidence="10">
    <location>
        <begin position="96"/>
        <end position="707"/>
    </location>
</feature>
<organism evidence="12 13">
    <name type="scientific">Tigriopus californicus</name>
    <name type="common">Marine copepod</name>
    <dbReference type="NCBI Taxonomy" id="6832"/>
    <lineage>
        <taxon>Eukaryota</taxon>
        <taxon>Metazoa</taxon>
        <taxon>Ecdysozoa</taxon>
        <taxon>Arthropoda</taxon>
        <taxon>Crustacea</taxon>
        <taxon>Multicrustacea</taxon>
        <taxon>Hexanauplia</taxon>
        <taxon>Copepoda</taxon>
        <taxon>Harpacticoida</taxon>
        <taxon>Harpacticidae</taxon>
        <taxon>Tigriopus</taxon>
    </lineage>
</organism>
<dbReference type="InterPro" id="IPR020846">
    <property type="entry name" value="MFS_dom"/>
</dbReference>
<evidence type="ECO:0000256" key="2">
    <source>
        <dbReference type="ARBA" id="ARBA00009657"/>
    </source>
</evidence>
<keyword evidence="8" id="KW-0813">Transport</keyword>
<name>A0A553PDM7_TIGCA</name>
<gene>
    <name evidence="12" type="ORF">TCAL_01290</name>
</gene>